<dbReference type="EMBL" id="CP000555">
    <property type="protein sequence ID" value="ABM95932.1"/>
    <property type="molecule type" value="Genomic_DNA"/>
</dbReference>
<dbReference type="InterPro" id="IPR011856">
    <property type="entry name" value="tRNA_endonuc-like_dom_sf"/>
</dbReference>
<organism evidence="1 2">
    <name type="scientific">Methylibium petroleiphilum (strain ATCC BAA-1232 / LMG 22953 / PM1)</name>
    <dbReference type="NCBI Taxonomy" id="420662"/>
    <lineage>
        <taxon>Bacteria</taxon>
        <taxon>Pseudomonadati</taxon>
        <taxon>Pseudomonadota</taxon>
        <taxon>Betaproteobacteria</taxon>
        <taxon>Burkholderiales</taxon>
        <taxon>Sphaerotilaceae</taxon>
        <taxon>Methylibium</taxon>
    </lineage>
</organism>
<dbReference type="STRING" id="420662.Mpe_A2979"/>
<dbReference type="Gene3D" id="3.40.1350.10">
    <property type="match status" value="1"/>
</dbReference>
<dbReference type="HOGENOM" id="CLU_968997_0_0_4"/>
<accession>A2SK43</accession>
<dbReference type="AlphaFoldDB" id="A2SK43"/>
<proteinExistence type="predicted"/>
<reference evidence="1 2" key="1">
    <citation type="journal article" date="2007" name="J. Bacteriol.">
        <title>Whole-genome analysis of the methyl tert-butyl ether-degrading beta-proteobacterium Methylibium petroleiphilum PM1.</title>
        <authorList>
            <person name="Kane S.R."/>
            <person name="Chakicherla A.Y."/>
            <person name="Chain P.S.G."/>
            <person name="Schmidt R."/>
            <person name="Shin M.W."/>
            <person name="Legler T.C."/>
            <person name="Scow K.M."/>
            <person name="Larimer F.W."/>
            <person name="Lucas S.M."/>
            <person name="Richardson P.M."/>
            <person name="Hristova K.R."/>
        </authorList>
    </citation>
    <scope>NUCLEOTIDE SEQUENCE [LARGE SCALE GENOMIC DNA]</scope>
    <source>
        <strain evidence="2">ATCC BAA-1232 / LMG 22953 / PM1</strain>
    </source>
</reference>
<gene>
    <name evidence="1" type="ordered locus">Mpe_A2979</name>
</gene>
<evidence type="ECO:0008006" key="3">
    <source>
        <dbReference type="Google" id="ProtNLM"/>
    </source>
</evidence>
<keyword evidence="2" id="KW-1185">Reference proteome</keyword>
<dbReference type="Proteomes" id="UP000000366">
    <property type="component" value="Chromosome"/>
</dbReference>
<evidence type="ECO:0000313" key="1">
    <source>
        <dbReference type="EMBL" id="ABM95932.1"/>
    </source>
</evidence>
<protein>
    <recommendedName>
        <fullName evidence="3">DUF5655 domain-containing protein</fullName>
    </recommendedName>
</protein>
<dbReference type="GO" id="GO:0003676">
    <property type="term" value="F:nucleic acid binding"/>
    <property type="evidence" value="ECO:0007669"/>
    <property type="project" value="InterPro"/>
</dbReference>
<dbReference type="RefSeq" id="WP_011830560.1">
    <property type="nucleotide sequence ID" value="NC_008825.1"/>
</dbReference>
<dbReference type="eggNOG" id="ENOG5031CJT">
    <property type="taxonomic scope" value="Bacteria"/>
</dbReference>
<dbReference type="KEGG" id="mpt:Mpe_A2979"/>
<evidence type="ECO:0000313" key="2">
    <source>
        <dbReference type="Proteomes" id="UP000000366"/>
    </source>
</evidence>
<sequence length="290" mass="33145">MSVKLEVVNLRKHPTLTEKWVQDQIAEDPTILGIGELEVKDKERTQAAGGRLDLLLYDPDTLKRYEVEIQLGATDESHIIRTIEYWDIERRRYPQYEHAAVIVAEEITSRFLNVIQLFNGAIPLIALKMTVYKVGEGYALTFVKVLDEISYGLVDEDEPVAEPADRSLWEKKGSQKSLVIVEDLLQKVVRQVEPKATLKYNKHYIGIGVDGAAMNFVTFVPRKAHVIMSIKLPKEQETHDAMTEAGLEMMAYDTGFKYYRVHVPPSLDDKQRQSLTALVKQARQRFSRGE</sequence>
<name>A2SK43_METPP</name>